<keyword evidence="2" id="KW-1185">Reference proteome</keyword>
<evidence type="ECO:0000313" key="1">
    <source>
        <dbReference type="EMBL" id="CAF4843441.1"/>
    </source>
</evidence>
<accession>A0A821RHG0</accession>
<proteinExistence type="predicted"/>
<protein>
    <submittedName>
        <fullName evidence="1">Uncharacterized protein</fullName>
    </submittedName>
</protein>
<dbReference type="EMBL" id="CAJOBZ010000014">
    <property type="protein sequence ID" value="CAF4843441.1"/>
    <property type="molecule type" value="Genomic_DNA"/>
</dbReference>
<sequence length="149" mass="17075">MAIPESLEFHVKGFNMIGGERAGERRRCAGAVRRGMRPRPLLLLLLLALLRAHGLLATSGGTMLQLSETQITDHIDKCYRFNDPEVRKAKREQNSNGVGRGKRNRGKQIRIWENDIKKVEGLKWIRTAREREDWKNLEEAFVEGQGVKK</sequence>
<gene>
    <name evidence="1" type="ORF">PMACD_LOCUS6391</name>
</gene>
<comment type="caution">
    <text evidence="1">The sequence shown here is derived from an EMBL/GenBank/DDBJ whole genome shotgun (WGS) entry which is preliminary data.</text>
</comment>
<reference evidence="1" key="1">
    <citation type="submission" date="2021-02" db="EMBL/GenBank/DDBJ databases">
        <authorList>
            <person name="Steward A R."/>
        </authorList>
    </citation>
    <scope>NUCLEOTIDE SEQUENCE</scope>
</reference>
<dbReference type="AlphaFoldDB" id="A0A821RHG0"/>
<dbReference type="OrthoDB" id="8193815at2759"/>
<name>A0A821RHG0_9NEOP</name>
<evidence type="ECO:0000313" key="2">
    <source>
        <dbReference type="Proteomes" id="UP000663880"/>
    </source>
</evidence>
<dbReference type="Proteomes" id="UP000663880">
    <property type="component" value="Unassembled WGS sequence"/>
</dbReference>
<organism evidence="1 2">
    <name type="scientific">Pieris macdunnoughi</name>
    <dbReference type="NCBI Taxonomy" id="345717"/>
    <lineage>
        <taxon>Eukaryota</taxon>
        <taxon>Metazoa</taxon>
        <taxon>Ecdysozoa</taxon>
        <taxon>Arthropoda</taxon>
        <taxon>Hexapoda</taxon>
        <taxon>Insecta</taxon>
        <taxon>Pterygota</taxon>
        <taxon>Neoptera</taxon>
        <taxon>Endopterygota</taxon>
        <taxon>Lepidoptera</taxon>
        <taxon>Glossata</taxon>
        <taxon>Ditrysia</taxon>
        <taxon>Papilionoidea</taxon>
        <taxon>Pieridae</taxon>
        <taxon>Pierinae</taxon>
        <taxon>Pieris</taxon>
    </lineage>
</organism>